<dbReference type="Proteomes" id="UP000826195">
    <property type="component" value="Unassembled WGS sequence"/>
</dbReference>
<evidence type="ECO:0000313" key="3">
    <source>
        <dbReference type="Proteomes" id="UP000826195"/>
    </source>
</evidence>
<name>A0AAV7IV95_COTGL</name>
<sequence length="142" mass="15699">MFNYSRFKNSGIKKREKPGQCIVFYSRSVVTDVTVLAAADRLIAVKLDVRQLTSDLVGKFMAHEGTRANDLRYTTYYITWYTVTAAVAIMCAAIDPRAVMSISSYRGVIISVENGLEKSVRARIPDTGVADAPKGGKRERGD</sequence>
<keyword evidence="3" id="KW-1185">Reference proteome</keyword>
<keyword evidence="1" id="KW-0812">Transmembrane</keyword>
<feature type="transmembrane region" description="Helical" evidence="1">
    <location>
        <begin position="76"/>
        <end position="94"/>
    </location>
</feature>
<dbReference type="AlphaFoldDB" id="A0AAV7IV95"/>
<evidence type="ECO:0000256" key="1">
    <source>
        <dbReference type="SAM" id="Phobius"/>
    </source>
</evidence>
<accession>A0AAV7IV95</accession>
<reference evidence="2 3" key="1">
    <citation type="journal article" date="2021" name="J. Hered.">
        <title>A chromosome-level genome assembly of the parasitoid wasp, Cotesia glomerata (Hymenoptera: Braconidae).</title>
        <authorList>
            <person name="Pinto B.J."/>
            <person name="Weis J.J."/>
            <person name="Gamble T."/>
            <person name="Ode P.J."/>
            <person name="Paul R."/>
            <person name="Zaspel J.M."/>
        </authorList>
    </citation>
    <scope>NUCLEOTIDE SEQUENCE [LARGE SCALE GENOMIC DNA]</scope>
    <source>
        <strain evidence="2">CgM1</strain>
    </source>
</reference>
<evidence type="ECO:0000313" key="2">
    <source>
        <dbReference type="EMBL" id="KAH0558263.1"/>
    </source>
</evidence>
<gene>
    <name evidence="2" type="ORF">KQX54_015305</name>
</gene>
<protein>
    <submittedName>
        <fullName evidence="2">Uncharacterized protein</fullName>
    </submittedName>
</protein>
<comment type="caution">
    <text evidence="2">The sequence shown here is derived from an EMBL/GenBank/DDBJ whole genome shotgun (WGS) entry which is preliminary data.</text>
</comment>
<keyword evidence="1" id="KW-1133">Transmembrane helix</keyword>
<organism evidence="2 3">
    <name type="scientific">Cotesia glomerata</name>
    <name type="common">Lepidopteran parasitic wasp</name>
    <name type="synonym">Apanteles glomeratus</name>
    <dbReference type="NCBI Taxonomy" id="32391"/>
    <lineage>
        <taxon>Eukaryota</taxon>
        <taxon>Metazoa</taxon>
        <taxon>Ecdysozoa</taxon>
        <taxon>Arthropoda</taxon>
        <taxon>Hexapoda</taxon>
        <taxon>Insecta</taxon>
        <taxon>Pterygota</taxon>
        <taxon>Neoptera</taxon>
        <taxon>Endopterygota</taxon>
        <taxon>Hymenoptera</taxon>
        <taxon>Apocrita</taxon>
        <taxon>Ichneumonoidea</taxon>
        <taxon>Braconidae</taxon>
        <taxon>Microgastrinae</taxon>
        <taxon>Cotesia</taxon>
    </lineage>
</organism>
<keyword evidence="1" id="KW-0472">Membrane</keyword>
<dbReference type="EMBL" id="JAHXZJ010000747">
    <property type="protein sequence ID" value="KAH0558263.1"/>
    <property type="molecule type" value="Genomic_DNA"/>
</dbReference>
<proteinExistence type="predicted"/>